<keyword evidence="4" id="KW-0808">Transferase</keyword>
<proteinExistence type="inferred from homology"/>
<evidence type="ECO:0000256" key="2">
    <source>
        <dbReference type="ARBA" id="ARBA00010488"/>
    </source>
</evidence>
<keyword evidence="6" id="KW-0472">Membrane</keyword>
<dbReference type="EMBL" id="JBHSQJ010000021">
    <property type="protein sequence ID" value="MFC5906952.1"/>
    <property type="molecule type" value="Genomic_DNA"/>
</dbReference>
<keyword evidence="9" id="KW-1185">Reference proteome</keyword>
<evidence type="ECO:0000313" key="9">
    <source>
        <dbReference type="Proteomes" id="UP001596174"/>
    </source>
</evidence>
<dbReference type="InterPro" id="IPR051612">
    <property type="entry name" value="Teichoic_Acid_Biosynth"/>
</dbReference>
<accession>A0ABW1G0B3</accession>
<reference evidence="9" key="1">
    <citation type="journal article" date="2019" name="Int. J. Syst. Evol. Microbiol.">
        <title>The Global Catalogue of Microorganisms (GCM) 10K type strain sequencing project: providing services to taxonomists for standard genome sequencing and annotation.</title>
        <authorList>
            <consortium name="The Broad Institute Genomics Platform"/>
            <consortium name="The Broad Institute Genome Sequencing Center for Infectious Disease"/>
            <person name="Wu L."/>
            <person name="Ma J."/>
        </authorList>
    </citation>
    <scope>NUCLEOTIDE SEQUENCE [LARGE SCALE GENOMIC DNA]</scope>
    <source>
        <strain evidence="9">JCM 4816</strain>
    </source>
</reference>
<dbReference type="CDD" id="cd00761">
    <property type="entry name" value="Glyco_tranf_GTA_type"/>
    <property type="match status" value="1"/>
</dbReference>
<dbReference type="InterPro" id="IPR029044">
    <property type="entry name" value="Nucleotide-diphossugar_trans"/>
</dbReference>
<dbReference type="InterPro" id="IPR001173">
    <property type="entry name" value="Glyco_trans_2-like"/>
</dbReference>
<dbReference type="RefSeq" id="WP_380580880.1">
    <property type="nucleotide sequence ID" value="NZ_JBHSQJ010000021.1"/>
</dbReference>
<comment type="similarity">
    <text evidence="2">Belongs to the CDP-glycerol glycerophosphotransferase family.</text>
</comment>
<dbReference type="PANTHER" id="PTHR37316:SF3">
    <property type="entry name" value="TEICHOIC ACID GLYCEROL-PHOSPHATE TRANSFERASE"/>
    <property type="match status" value="1"/>
</dbReference>
<evidence type="ECO:0000256" key="6">
    <source>
        <dbReference type="ARBA" id="ARBA00023136"/>
    </source>
</evidence>
<organism evidence="8 9">
    <name type="scientific">Streptacidiphilus monticola</name>
    <dbReference type="NCBI Taxonomy" id="2161674"/>
    <lineage>
        <taxon>Bacteria</taxon>
        <taxon>Bacillati</taxon>
        <taxon>Actinomycetota</taxon>
        <taxon>Actinomycetes</taxon>
        <taxon>Kitasatosporales</taxon>
        <taxon>Streptomycetaceae</taxon>
        <taxon>Streptacidiphilus</taxon>
    </lineage>
</organism>
<gene>
    <name evidence="8" type="ORF">ACFP3V_06955</name>
</gene>
<feature type="domain" description="Glycosyltransferase 2-like" evidence="7">
    <location>
        <begin position="6"/>
        <end position="169"/>
    </location>
</feature>
<evidence type="ECO:0000256" key="3">
    <source>
        <dbReference type="ARBA" id="ARBA00022475"/>
    </source>
</evidence>
<dbReference type="Pfam" id="PF00535">
    <property type="entry name" value="Glycos_transf_2"/>
    <property type="match status" value="1"/>
</dbReference>
<evidence type="ECO:0000256" key="5">
    <source>
        <dbReference type="ARBA" id="ARBA00022944"/>
    </source>
</evidence>
<dbReference type="InterPro" id="IPR043148">
    <property type="entry name" value="TagF_C"/>
</dbReference>
<evidence type="ECO:0000256" key="1">
    <source>
        <dbReference type="ARBA" id="ARBA00004202"/>
    </source>
</evidence>
<dbReference type="SUPFAM" id="SSF53448">
    <property type="entry name" value="Nucleotide-diphospho-sugar transferases"/>
    <property type="match status" value="1"/>
</dbReference>
<dbReference type="Pfam" id="PF04464">
    <property type="entry name" value="Glyphos_transf"/>
    <property type="match status" value="1"/>
</dbReference>
<protein>
    <submittedName>
        <fullName evidence="8">CDP-glycerol glycerophosphotransferase family protein</fullName>
    </submittedName>
</protein>
<dbReference type="InterPro" id="IPR007554">
    <property type="entry name" value="Glycerophosphate_synth"/>
</dbReference>
<name>A0ABW1G0B3_9ACTN</name>
<dbReference type="Gene3D" id="3.40.50.12580">
    <property type="match status" value="1"/>
</dbReference>
<keyword evidence="3" id="KW-1003">Cell membrane</keyword>
<dbReference type="Gene3D" id="3.40.50.11820">
    <property type="match status" value="1"/>
</dbReference>
<dbReference type="SUPFAM" id="SSF53756">
    <property type="entry name" value="UDP-Glycosyltransferase/glycogen phosphorylase"/>
    <property type="match status" value="1"/>
</dbReference>
<dbReference type="Proteomes" id="UP001596174">
    <property type="component" value="Unassembled WGS sequence"/>
</dbReference>
<evidence type="ECO:0000259" key="7">
    <source>
        <dbReference type="Pfam" id="PF00535"/>
    </source>
</evidence>
<evidence type="ECO:0000256" key="4">
    <source>
        <dbReference type="ARBA" id="ARBA00022679"/>
    </source>
</evidence>
<evidence type="ECO:0000313" key="8">
    <source>
        <dbReference type="EMBL" id="MFC5906952.1"/>
    </source>
</evidence>
<dbReference type="InterPro" id="IPR043149">
    <property type="entry name" value="TagF_N"/>
</dbReference>
<sequence>MAPRLSVVVPIYNVEIYLEECLASLAAQDFSDFEVVMVDDGSSDGSAALARAFAERDPRFRLVEQENKGLGAARNTGVRATDPGSEYLAFVDSDDTLPPDAYQRLLDTLDSTGSDFAAGNVQMLRSAGLSPSAMHRKAFAETNLRTHISRSPELIADRTAWNKVFRRSFWDKHRLAWPEGVLFEDAPLTLPAHFRATAVDVLAEPVYHWRQREAGTPSITQDRTNPVGLRDRVKAIDDVSRFLAGEEKYRGKKDWFDQNALATEIPLYLNVLPRAGEEFRRTFTTSVTDFISRVNPAVLAKLPAPIRIKLHLVTEGRMDEVLALQKFEKDNPNSIPVKGVLGRLHADYPVVGDLPRQVTRLGSELAARARMYEAEWTDRGLRLTGHAYIRNLEAAKPRSSLRTLLLQGGGNRRPVLVPVRSTWCPDATATSGQTLHQYDWSGFEAVIDPEKLKKRGQWQFGSYRLTMAVLAKGRPTRTRIKAGPPGASPYLAPRYFDDGTVRVAPYLAEDHLYLRVEKVVARLTGHQQVGRDVELTARLAAEAAGAEKASLRLTHRQSKKVLEFPAQVTGDRLTVLVRTEQLDEAGSATRRSVNESGDWGHDHWTAEVLLPGRKATPLVMELSVAGAQYTRSAVDEADRHPDALVVGRNATEQLTLRNGPAQPMATAAAWTDAGELELSGAYPVPEGDLELVLRHSRHAEEHIYPLERDGERFSARFAPVPHSLAGNVPLRWGNWFAFVRPKGELDDNRYAPVRVATALHPSLPATAEVRGRRMLLDRRYFDRLAIESLQELDATELGAYHQRRLRDSFYPAARTEQPLREAVLYDTFSGRQVSDSPRAVFAELRRQGRDLEHLWVVRDLQCEVPEGATAVPVNSKAWYEALATSRFLVVNSHQPHWFRRREGQVVVQTWHGTPLKRIGHDIDSVQFADLEYLDKVAEETPNWSFLVSPNTFSTPILRRAFRYEGEILESGYPRNDLLHADDREEQARRIRERIGIPAGKKVVLYAPTWRDDQFYGQGRYKLDFRIDVPEAAAELGDDHVLLVRKHANIVDTVPGAGDGFVFDVSSYPEIAELFLIADVLVTDYSSLMFDFATTGKPMFFYTYDLEHYRGNLRGFYFDFEAQAPGPLLGTSAELVAAIRDADGVAKRYADAYASFRATFCDLDDGKAAQRVIDRMYELS</sequence>
<comment type="subcellular location">
    <subcellularLocation>
        <location evidence="1">Cell membrane</location>
        <topology evidence="1">Peripheral membrane protein</topology>
    </subcellularLocation>
</comment>
<dbReference type="PANTHER" id="PTHR37316">
    <property type="entry name" value="TEICHOIC ACID GLYCEROL-PHOSPHATE PRIMASE"/>
    <property type="match status" value="1"/>
</dbReference>
<dbReference type="Gene3D" id="3.90.550.10">
    <property type="entry name" value="Spore Coat Polysaccharide Biosynthesis Protein SpsA, Chain A"/>
    <property type="match status" value="1"/>
</dbReference>
<keyword evidence="5" id="KW-0777">Teichoic acid biosynthesis</keyword>
<comment type="caution">
    <text evidence="8">The sequence shown here is derived from an EMBL/GenBank/DDBJ whole genome shotgun (WGS) entry which is preliminary data.</text>
</comment>